<dbReference type="PROSITE" id="PS52050">
    <property type="entry name" value="WYL"/>
    <property type="match status" value="1"/>
</dbReference>
<dbReference type="AlphaFoldDB" id="A0A1H9H4X1"/>
<protein>
    <submittedName>
        <fullName evidence="4">Predicted DNA-binding transcriptional regulator YafY, contains an HTH and WYL domains</fullName>
    </submittedName>
</protein>
<dbReference type="PIRSF" id="PIRSF016838">
    <property type="entry name" value="PafC"/>
    <property type="match status" value="1"/>
</dbReference>
<dbReference type="EMBL" id="FOFU01000006">
    <property type="protein sequence ID" value="SEQ57278.1"/>
    <property type="molecule type" value="Genomic_DNA"/>
</dbReference>
<dbReference type="Proteomes" id="UP000182360">
    <property type="component" value="Unassembled WGS sequence"/>
</dbReference>
<feature type="domain" description="WYL" evidence="2">
    <location>
        <begin position="156"/>
        <end position="222"/>
    </location>
</feature>
<dbReference type="InterPro" id="IPR013196">
    <property type="entry name" value="HTH_11"/>
</dbReference>
<dbReference type="InterPro" id="IPR057727">
    <property type="entry name" value="WCX_dom"/>
</dbReference>
<evidence type="ECO:0000259" key="1">
    <source>
        <dbReference type="Pfam" id="PF08279"/>
    </source>
</evidence>
<evidence type="ECO:0000313" key="5">
    <source>
        <dbReference type="Proteomes" id="UP000182360"/>
    </source>
</evidence>
<evidence type="ECO:0000313" key="4">
    <source>
        <dbReference type="EMBL" id="SEQ57278.1"/>
    </source>
</evidence>
<dbReference type="InterPro" id="IPR026881">
    <property type="entry name" value="WYL_dom"/>
</dbReference>
<keyword evidence="5" id="KW-1185">Reference proteome</keyword>
<accession>A0A1H9H4X1</accession>
<feature type="domain" description="Helix-turn-helix type 11" evidence="1">
    <location>
        <begin position="28"/>
        <end position="76"/>
    </location>
</feature>
<reference evidence="4 5" key="1">
    <citation type="submission" date="2016-10" db="EMBL/GenBank/DDBJ databases">
        <authorList>
            <person name="de Groot N.N."/>
        </authorList>
    </citation>
    <scope>NUCLEOTIDE SEQUENCE [LARGE SCALE GENOMIC DNA]</scope>
    <source>
        <strain evidence="4 5">B25</strain>
    </source>
</reference>
<dbReference type="Pfam" id="PF08279">
    <property type="entry name" value="HTH_11"/>
    <property type="match status" value="1"/>
</dbReference>
<dbReference type="GO" id="GO:0003677">
    <property type="term" value="F:DNA binding"/>
    <property type="evidence" value="ECO:0007669"/>
    <property type="project" value="UniProtKB-KW"/>
</dbReference>
<name>A0A1H9H4X1_9SPIR</name>
<feature type="domain" description="WCX" evidence="3">
    <location>
        <begin position="252"/>
        <end position="324"/>
    </location>
</feature>
<proteinExistence type="predicted"/>
<dbReference type="STRING" id="163.SAMN04487775_101183"/>
<dbReference type="InterPro" id="IPR051534">
    <property type="entry name" value="CBASS_pafABC_assoc_protein"/>
</dbReference>
<gene>
    <name evidence="4" type="ORF">SAMN04487977_10647</name>
</gene>
<dbReference type="PANTHER" id="PTHR34580:SF1">
    <property type="entry name" value="PROTEIN PAFC"/>
    <property type="match status" value="1"/>
</dbReference>
<dbReference type="SUPFAM" id="SSF46785">
    <property type="entry name" value="Winged helix' DNA-binding domain"/>
    <property type="match status" value="1"/>
</dbReference>
<organism evidence="4 5">
    <name type="scientific">Treponema bryantii</name>
    <dbReference type="NCBI Taxonomy" id="163"/>
    <lineage>
        <taxon>Bacteria</taxon>
        <taxon>Pseudomonadati</taxon>
        <taxon>Spirochaetota</taxon>
        <taxon>Spirochaetia</taxon>
        <taxon>Spirochaetales</taxon>
        <taxon>Treponemataceae</taxon>
        <taxon>Treponema</taxon>
    </lineage>
</organism>
<dbReference type="InterPro" id="IPR028349">
    <property type="entry name" value="PafC-like"/>
</dbReference>
<dbReference type="Pfam" id="PF13280">
    <property type="entry name" value="WYL"/>
    <property type="match status" value="1"/>
</dbReference>
<dbReference type="Gene3D" id="1.10.10.10">
    <property type="entry name" value="Winged helix-like DNA-binding domain superfamily/Winged helix DNA-binding domain"/>
    <property type="match status" value="1"/>
</dbReference>
<dbReference type="PANTHER" id="PTHR34580">
    <property type="match status" value="1"/>
</dbReference>
<evidence type="ECO:0000259" key="2">
    <source>
        <dbReference type="Pfam" id="PF13280"/>
    </source>
</evidence>
<dbReference type="OrthoDB" id="9767131at2"/>
<dbReference type="InterPro" id="IPR036390">
    <property type="entry name" value="WH_DNA-bd_sf"/>
</dbReference>
<keyword evidence="4" id="KW-0238">DNA-binding</keyword>
<dbReference type="InterPro" id="IPR036388">
    <property type="entry name" value="WH-like_DNA-bd_sf"/>
</dbReference>
<sequence length="332" mass="37782">MSSSIKYDIAMSYFQLYNFLMQIDQLFEFVYILIDKKQSTASEMAKRFGVSTRTIYRWIDALSVSGVPVYSLKGRGGGIAISEKYALDKRILSEEERLAIVSSVKAFNSLTGNPSSAVNANLKAAEKISSLVTTDTDWLEVDFSPWSPEGSEVRKLFGTLRECILKKRQVSFEYFRGDGKTEHRLVHPWKLVYKGQAWYLQGWCTTRQAERFFKLSRMRNISMTGRTATVTRFSVPVVNSQSENQRPKPKMITIKAKVSNNKISYLLDTFICSEVVPNKDGSITASFTVPDEDWLQDLLLGFGPDLKILSPKSVRERIIKLANDVLINYITR</sequence>
<dbReference type="Pfam" id="PF25583">
    <property type="entry name" value="WCX"/>
    <property type="match status" value="1"/>
</dbReference>
<evidence type="ECO:0000259" key="3">
    <source>
        <dbReference type="Pfam" id="PF25583"/>
    </source>
</evidence>